<accession>A0AAJ1AGG8</accession>
<protein>
    <submittedName>
        <fullName evidence="1">DUF1353 domain-containing protein</fullName>
    </submittedName>
</protein>
<dbReference type="AlphaFoldDB" id="A0AAJ1AGG8"/>
<evidence type="ECO:0000313" key="1">
    <source>
        <dbReference type="EMBL" id="MBZ0158711.1"/>
    </source>
</evidence>
<reference evidence="1 2" key="1">
    <citation type="journal article" date="2021" name="bioRxiv">
        <title>Unraveling nitrogen, sulfur and carbon metabolic pathways and microbial community transcriptional responses to substrate deprivation and toxicity stresses in a bioreactor mimicking anoxic brackish coastal sediment conditions.</title>
        <authorList>
            <person name="Martins P.D."/>
            <person name="Echeveste M.J."/>
            <person name="Arshad A."/>
            <person name="Kurth J."/>
            <person name="Ouboter H."/>
            <person name="Jetten M.S.M."/>
            <person name="Welte C.U."/>
        </authorList>
    </citation>
    <scope>NUCLEOTIDE SEQUENCE [LARGE SCALE GENOMIC DNA]</scope>
    <source>
        <strain evidence="1">MAG_38</strain>
    </source>
</reference>
<sequence>MSKHGKFSGNPKTEWLVDESGADRNMRLVEDFSYTDPDGRVWLAPSDSEINGASIPRPLWDTVGSPYTDDYRRASVVHDVACGDPTIPRKDADVMFYHACRAGGCSFLQAKLLYAGVRMGAWIGRSLAPNALSRDRLLFRVPFKPVADEQFVQDKFQELAIEVKLLRDDATIAELDAVIDKHLQF</sequence>
<comment type="caution">
    <text evidence="1">The sequence shown here is derived from an EMBL/GenBank/DDBJ whole genome shotgun (WGS) entry which is preliminary data.</text>
</comment>
<dbReference type="Proteomes" id="UP001197609">
    <property type="component" value="Unassembled WGS sequence"/>
</dbReference>
<dbReference type="InterPro" id="IPR010767">
    <property type="entry name" value="Phage_CGC-2007_Cje0229"/>
</dbReference>
<dbReference type="EMBL" id="JAIOIU010000013">
    <property type="protein sequence ID" value="MBZ0158711.1"/>
    <property type="molecule type" value="Genomic_DNA"/>
</dbReference>
<gene>
    <name evidence="1" type="ORF">K8G79_00940</name>
</gene>
<dbReference type="Pfam" id="PF07087">
    <property type="entry name" value="DUF1353"/>
    <property type="match status" value="1"/>
</dbReference>
<proteinExistence type="predicted"/>
<organism evidence="1 2">
    <name type="scientific">Candidatus Methylomirabilis tolerans</name>
    <dbReference type="NCBI Taxonomy" id="3123416"/>
    <lineage>
        <taxon>Bacteria</taxon>
        <taxon>Candidatus Methylomirabilota</taxon>
        <taxon>Candidatus Methylomirabilia</taxon>
        <taxon>Candidatus Methylomirabilales</taxon>
        <taxon>Candidatus Methylomirabilaceae</taxon>
        <taxon>Candidatus Methylomirabilis</taxon>
    </lineage>
</organism>
<name>A0AAJ1AGG8_9BACT</name>
<evidence type="ECO:0000313" key="2">
    <source>
        <dbReference type="Proteomes" id="UP001197609"/>
    </source>
</evidence>